<reference evidence="1" key="1">
    <citation type="journal article" date="2022" name="Int. J. Mol. Sci.">
        <title>Draft Genome of Tanacetum Coccineum: Genomic Comparison of Closely Related Tanacetum-Family Plants.</title>
        <authorList>
            <person name="Yamashiro T."/>
            <person name="Shiraishi A."/>
            <person name="Nakayama K."/>
            <person name="Satake H."/>
        </authorList>
    </citation>
    <scope>NUCLEOTIDE SEQUENCE</scope>
</reference>
<keyword evidence="2" id="KW-1185">Reference proteome</keyword>
<evidence type="ECO:0000313" key="2">
    <source>
        <dbReference type="Proteomes" id="UP001151760"/>
    </source>
</evidence>
<protein>
    <submittedName>
        <fullName evidence="1">Uncharacterized protein</fullName>
    </submittedName>
</protein>
<gene>
    <name evidence="1" type="ORF">Tco_0909780</name>
</gene>
<sequence>MSRSQGARSWAIECAEVSGAASEQGWSRSLDTGGRSKNGVYVIEKVVSLESELKKTKQTYNAAFTKLINRVKKLEQIIKTSQSRRRAKVVISDNEKAEEDPSNQGRSLIEELDLDAGISLVLPHATDQGRIDEHRISGST</sequence>
<reference evidence="1" key="2">
    <citation type="submission" date="2022-01" db="EMBL/GenBank/DDBJ databases">
        <authorList>
            <person name="Yamashiro T."/>
            <person name="Shiraishi A."/>
            <person name="Satake H."/>
            <person name="Nakayama K."/>
        </authorList>
    </citation>
    <scope>NUCLEOTIDE SEQUENCE</scope>
</reference>
<dbReference type="EMBL" id="BQNB010014549">
    <property type="protein sequence ID" value="GJT29505.1"/>
    <property type="molecule type" value="Genomic_DNA"/>
</dbReference>
<name>A0ABQ5CQX7_9ASTR</name>
<comment type="caution">
    <text evidence="1">The sequence shown here is derived from an EMBL/GenBank/DDBJ whole genome shotgun (WGS) entry which is preliminary data.</text>
</comment>
<dbReference type="Proteomes" id="UP001151760">
    <property type="component" value="Unassembled WGS sequence"/>
</dbReference>
<evidence type="ECO:0000313" key="1">
    <source>
        <dbReference type="EMBL" id="GJT29505.1"/>
    </source>
</evidence>
<proteinExistence type="predicted"/>
<organism evidence="1 2">
    <name type="scientific">Tanacetum coccineum</name>
    <dbReference type="NCBI Taxonomy" id="301880"/>
    <lineage>
        <taxon>Eukaryota</taxon>
        <taxon>Viridiplantae</taxon>
        <taxon>Streptophyta</taxon>
        <taxon>Embryophyta</taxon>
        <taxon>Tracheophyta</taxon>
        <taxon>Spermatophyta</taxon>
        <taxon>Magnoliopsida</taxon>
        <taxon>eudicotyledons</taxon>
        <taxon>Gunneridae</taxon>
        <taxon>Pentapetalae</taxon>
        <taxon>asterids</taxon>
        <taxon>campanulids</taxon>
        <taxon>Asterales</taxon>
        <taxon>Asteraceae</taxon>
        <taxon>Asteroideae</taxon>
        <taxon>Anthemideae</taxon>
        <taxon>Anthemidinae</taxon>
        <taxon>Tanacetum</taxon>
    </lineage>
</organism>
<accession>A0ABQ5CQX7</accession>